<proteinExistence type="predicted"/>
<dbReference type="Proteomes" id="UP000270924">
    <property type="component" value="Unassembled WGS sequence"/>
</dbReference>
<evidence type="ECO:0000256" key="1">
    <source>
        <dbReference type="SAM" id="Phobius"/>
    </source>
</evidence>
<name>A0A3P7DVT0_WUCBA</name>
<dbReference type="InParanoid" id="A0A3P7DVT0"/>
<dbReference type="AlphaFoldDB" id="A0A3P7DVT0"/>
<evidence type="ECO:0000313" key="3">
    <source>
        <dbReference type="Proteomes" id="UP000270924"/>
    </source>
</evidence>
<keyword evidence="3" id="KW-1185">Reference proteome</keyword>
<sequence>MAKKYGECATIYGHGNFNTIAWLIPSMLAVFFYYRVCKTIWLSYCNQQLLLPMSDSSQLLLQMSDS</sequence>
<organism evidence="2 3">
    <name type="scientific">Wuchereria bancrofti</name>
    <dbReference type="NCBI Taxonomy" id="6293"/>
    <lineage>
        <taxon>Eukaryota</taxon>
        <taxon>Metazoa</taxon>
        <taxon>Ecdysozoa</taxon>
        <taxon>Nematoda</taxon>
        <taxon>Chromadorea</taxon>
        <taxon>Rhabditida</taxon>
        <taxon>Spirurina</taxon>
        <taxon>Spiruromorpha</taxon>
        <taxon>Filarioidea</taxon>
        <taxon>Onchocercidae</taxon>
        <taxon>Wuchereria</taxon>
    </lineage>
</organism>
<dbReference type="EMBL" id="UYWW01004595">
    <property type="protein sequence ID" value="VDM13613.1"/>
    <property type="molecule type" value="Genomic_DNA"/>
</dbReference>
<feature type="transmembrane region" description="Helical" evidence="1">
    <location>
        <begin position="20"/>
        <end position="37"/>
    </location>
</feature>
<reference evidence="2 3" key="1">
    <citation type="submission" date="2018-11" db="EMBL/GenBank/DDBJ databases">
        <authorList>
            <consortium name="Pathogen Informatics"/>
        </authorList>
    </citation>
    <scope>NUCLEOTIDE SEQUENCE [LARGE SCALE GENOMIC DNA]</scope>
</reference>
<evidence type="ECO:0000313" key="2">
    <source>
        <dbReference type="EMBL" id="VDM13613.1"/>
    </source>
</evidence>
<protein>
    <submittedName>
        <fullName evidence="2">Uncharacterized protein</fullName>
    </submittedName>
</protein>
<keyword evidence="1" id="KW-0812">Transmembrane</keyword>
<keyword evidence="1" id="KW-0472">Membrane</keyword>
<keyword evidence="1" id="KW-1133">Transmembrane helix</keyword>
<dbReference type="OrthoDB" id="5987909at2759"/>
<accession>A0A3P7DVT0</accession>
<gene>
    <name evidence="2" type="ORF">WBA_LOCUS6999</name>
</gene>